<dbReference type="GO" id="GO:0008360">
    <property type="term" value="P:regulation of cell shape"/>
    <property type="evidence" value="ECO:0007669"/>
    <property type="project" value="TreeGrafter"/>
</dbReference>
<keyword evidence="15" id="KW-1185">Reference proteome</keyword>
<dbReference type="InterPro" id="IPR046800">
    <property type="entry name" value="Plexin_RBD"/>
</dbReference>
<dbReference type="GO" id="GO:0008045">
    <property type="term" value="P:motor neuron axon guidance"/>
    <property type="evidence" value="ECO:0007669"/>
    <property type="project" value="TreeGrafter"/>
</dbReference>
<dbReference type="Gene3D" id="1.10.506.10">
    <property type="entry name" value="GTPase Activation - p120gap, domain 1"/>
    <property type="match status" value="1"/>
</dbReference>
<keyword evidence="3 13" id="KW-0812">Transmembrane</keyword>
<evidence type="ECO:0000256" key="12">
    <source>
        <dbReference type="SAM" id="MobiDB-lite"/>
    </source>
</evidence>
<dbReference type="SMART" id="SM00429">
    <property type="entry name" value="IPT"/>
    <property type="match status" value="3"/>
</dbReference>
<dbReference type="InterPro" id="IPR036352">
    <property type="entry name" value="Semap_dom_sf"/>
</dbReference>
<dbReference type="GO" id="GO:0002116">
    <property type="term" value="C:semaphorin receptor complex"/>
    <property type="evidence" value="ECO:0007669"/>
    <property type="project" value="TreeGrafter"/>
</dbReference>
<evidence type="ECO:0000256" key="13">
    <source>
        <dbReference type="SAM" id="Phobius"/>
    </source>
</evidence>
<dbReference type="InterPro" id="IPR013548">
    <property type="entry name" value="Plexin_cytoplasmic_RasGAP_dom"/>
</dbReference>
<dbReference type="InterPro" id="IPR008936">
    <property type="entry name" value="Rho_GTPase_activation_prot"/>
</dbReference>
<dbReference type="InterPro" id="IPR013783">
    <property type="entry name" value="Ig-like_fold"/>
</dbReference>
<dbReference type="InterPro" id="IPR015943">
    <property type="entry name" value="WD40/YVTN_repeat-like_dom_sf"/>
</dbReference>
<dbReference type="GO" id="GO:0097374">
    <property type="term" value="P:sensory neuron axon guidance"/>
    <property type="evidence" value="ECO:0007669"/>
    <property type="project" value="TreeGrafter"/>
</dbReference>
<comment type="subcellular location">
    <subcellularLocation>
        <location evidence="1">Cell membrane</location>
        <topology evidence="1">Single-pass membrane protein</topology>
    </subcellularLocation>
</comment>
<dbReference type="SUPFAM" id="SSF101912">
    <property type="entry name" value="Sema domain"/>
    <property type="match status" value="1"/>
</dbReference>
<keyword evidence="5" id="KW-0677">Repeat</keyword>
<dbReference type="SUPFAM" id="SSF48350">
    <property type="entry name" value="GTPase activation domain, GAP"/>
    <property type="match status" value="1"/>
</dbReference>
<dbReference type="SMART" id="SM00423">
    <property type="entry name" value="PSI"/>
    <property type="match status" value="2"/>
</dbReference>
<keyword evidence="2" id="KW-1003">Cell membrane</keyword>
<evidence type="ECO:0000259" key="14">
    <source>
        <dbReference type="PROSITE" id="PS51004"/>
    </source>
</evidence>
<dbReference type="Pfam" id="PF01833">
    <property type="entry name" value="TIG"/>
    <property type="match status" value="2"/>
</dbReference>
<evidence type="ECO:0000256" key="8">
    <source>
        <dbReference type="ARBA" id="ARBA00023136"/>
    </source>
</evidence>
<feature type="region of interest" description="Disordered" evidence="12">
    <location>
        <begin position="1416"/>
        <end position="1436"/>
    </location>
</feature>
<dbReference type="SMART" id="SM00630">
    <property type="entry name" value="Sema"/>
    <property type="match status" value="1"/>
</dbReference>
<evidence type="ECO:0000256" key="4">
    <source>
        <dbReference type="ARBA" id="ARBA00022729"/>
    </source>
</evidence>
<dbReference type="Pfam" id="PF20170">
    <property type="entry name" value="Plexin_RBD"/>
    <property type="match status" value="1"/>
</dbReference>
<evidence type="ECO:0000313" key="16">
    <source>
        <dbReference type="WBParaSite" id="SMUV_0000536901-mRNA-1"/>
    </source>
</evidence>
<dbReference type="GO" id="GO:0050772">
    <property type="term" value="P:positive regulation of axonogenesis"/>
    <property type="evidence" value="ECO:0007669"/>
    <property type="project" value="TreeGrafter"/>
</dbReference>
<evidence type="ECO:0000256" key="1">
    <source>
        <dbReference type="ARBA" id="ARBA00004162"/>
    </source>
</evidence>
<dbReference type="InterPro" id="IPR016201">
    <property type="entry name" value="PSI"/>
</dbReference>
<keyword evidence="4" id="KW-0732">Signal</keyword>
<protein>
    <submittedName>
        <fullName evidence="16">Sema domain-containing protein</fullName>
    </submittedName>
</protein>
<keyword evidence="10" id="KW-0325">Glycoprotein</keyword>
<keyword evidence="7 13" id="KW-1133">Transmembrane helix</keyword>
<dbReference type="Gene3D" id="2.60.40.10">
    <property type="entry name" value="Immunoglobulins"/>
    <property type="match status" value="3"/>
</dbReference>
<keyword evidence="9" id="KW-1015">Disulfide bond</keyword>
<accession>A0A158R541</accession>
<dbReference type="InterPro" id="IPR002909">
    <property type="entry name" value="IPT_dom"/>
</dbReference>
<dbReference type="PROSITE" id="PS51004">
    <property type="entry name" value="SEMA"/>
    <property type="match status" value="1"/>
</dbReference>
<evidence type="ECO:0000256" key="6">
    <source>
        <dbReference type="ARBA" id="ARBA00022902"/>
    </source>
</evidence>
<dbReference type="Gene3D" id="3.10.20.90">
    <property type="entry name" value="Phosphatidylinositol 3-kinase Catalytic Subunit, Chain A, domain 1"/>
    <property type="match status" value="1"/>
</dbReference>
<feature type="domain" description="Sema" evidence="14">
    <location>
        <begin position="1"/>
        <end position="425"/>
    </location>
</feature>
<dbReference type="GO" id="GO:0030334">
    <property type="term" value="P:regulation of cell migration"/>
    <property type="evidence" value="ECO:0007669"/>
    <property type="project" value="TreeGrafter"/>
</dbReference>
<keyword evidence="6" id="KW-0524">Neurogenesis</keyword>
<evidence type="ECO:0000256" key="10">
    <source>
        <dbReference type="ARBA" id="ARBA00023180"/>
    </source>
</evidence>
<name>A0A158R541_9BILA</name>
<dbReference type="Proteomes" id="UP000046393">
    <property type="component" value="Unplaced"/>
</dbReference>
<dbReference type="WBParaSite" id="SMUV_0000536901-mRNA-1">
    <property type="protein sequence ID" value="SMUV_0000536901-mRNA-1"/>
    <property type="gene ID" value="SMUV_0000536901"/>
</dbReference>
<dbReference type="InterPro" id="IPR001627">
    <property type="entry name" value="Semap_dom"/>
</dbReference>
<comment type="caution">
    <text evidence="11">Lacks conserved residue(s) required for the propagation of feature annotation.</text>
</comment>
<dbReference type="PANTHER" id="PTHR22625">
    <property type="entry name" value="PLEXIN"/>
    <property type="match status" value="1"/>
</dbReference>
<dbReference type="InterPro" id="IPR031148">
    <property type="entry name" value="Plexin"/>
</dbReference>
<keyword evidence="8 13" id="KW-0472">Membrane</keyword>
<dbReference type="SUPFAM" id="SSF103575">
    <property type="entry name" value="Plexin repeat"/>
    <property type="match status" value="1"/>
</dbReference>
<dbReference type="GO" id="GO:0007162">
    <property type="term" value="P:negative regulation of cell adhesion"/>
    <property type="evidence" value="ECO:0007669"/>
    <property type="project" value="TreeGrafter"/>
</dbReference>
<evidence type="ECO:0000256" key="11">
    <source>
        <dbReference type="PROSITE-ProRule" id="PRU00352"/>
    </source>
</evidence>
<dbReference type="GO" id="GO:0017154">
    <property type="term" value="F:semaphorin receptor activity"/>
    <property type="evidence" value="ECO:0007669"/>
    <property type="project" value="InterPro"/>
</dbReference>
<organism evidence="15 16">
    <name type="scientific">Syphacia muris</name>
    <dbReference type="NCBI Taxonomy" id="451379"/>
    <lineage>
        <taxon>Eukaryota</taxon>
        <taxon>Metazoa</taxon>
        <taxon>Ecdysozoa</taxon>
        <taxon>Nematoda</taxon>
        <taxon>Chromadorea</taxon>
        <taxon>Rhabditida</taxon>
        <taxon>Spirurina</taxon>
        <taxon>Oxyuridomorpha</taxon>
        <taxon>Oxyuroidea</taxon>
        <taxon>Oxyuridae</taxon>
        <taxon>Syphacia</taxon>
    </lineage>
</organism>
<evidence type="ECO:0000256" key="7">
    <source>
        <dbReference type="ARBA" id="ARBA00022989"/>
    </source>
</evidence>
<proteinExistence type="predicted"/>
<evidence type="ECO:0000256" key="2">
    <source>
        <dbReference type="ARBA" id="ARBA00022475"/>
    </source>
</evidence>
<feature type="transmembrane region" description="Helical" evidence="13">
    <location>
        <begin position="1104"/>
        <end position="1126"/>
    </location>
</feature>
<dbReference type="STRING" id="451379.A0A158R541"/>
<dbReference type="GO" id="GO:0005886">
    <property type="term" value="C:plasma membrane"/>
    <property type="evidence" value="ECO:0007669"/>
    <property type="project" value="UniProtKB-SubCell"/>
</dbReference>
<evidence type="ECO:0000256" key="9">
    <source>
        <dbReference type="ARBA" id="ARBA00023157"/>
    </source>
</evidence>
<sequence length="1668" mass="186622">MRDLYVASINRISCLNLTGNFELLASQVTGPQNDSVLCSYDGLSCLENARPYEQNYVTRLLHVTNGYGILECGSLRQGVCQQRDPDSLIIIRNGSVSVVPNDQNSSCVSLIDADDNLYVAASNTPDTLYRETMPAVCSRVPPDFDIINGGSIEGDAAVYLRNEYRNSLSIDYIAAFTYKQFNYFVSVQHLNDRRLGIGLFQQDPVSSKLIRICRNDTRYVSYSEINVLCLGEDNHSYQNVTTITAINATVFMLFTDMSGNKKSVICVYRMDKIQSTYQYNMRHCHAGHDTIGLPHIGRDSKCINVKWIRRVEMRSHLAVGGSSNSVDTDMVCTMGFGGGFALEGIYAYEYGKIFTSSAATSFENLTILIIGTEHGAILQLHYFADKKIRKYDERKLSDRRITNIRFVDPLTYIATVGSKIFKLSLNDCESRSSCVQCQNGGNPLCGWCLLEGRCSTAIQCRTAIYLTESCPVTDKTIPSNVSVVPNKVKIFIPLGRYGVSKNEVFVCDYGSERQSGRWINNGQITLLLAAQHAQKLHGNASGVQIVEVVRLWTLHASAKKLSECPHIRIIKPEQTYISNQQIDPIIFTVNPIDQLSESASDLHCTISLNNQSRQAAVSINDSNLVACNITQLDFVVSRAVQIGQLTLLRNNNIIDSINITIYDCSTMASDCSSCFVLDAKWKCSWCNSKCSDRRECSNTVLQQTPDTICGQPVKPSSGPLEGGTTIEILGKDLGFSLDDIQNKVFIGRFKCEVVDYKLSSRILCIVERGKAGSYPVQLQLGNTGRRYAKSEALYSFVRPFATHIFPVFGPKSGGTRITVFGENLMIGSNKTVAIGNIPCEVISQSDSKESGILCTSGPSAAVKSVALVEITIDSYKQTLYTEFQYRPDPVVKSIYPTASFRSGGRLIVVDGEHFDSILHPYMFIAATNDSRDGSISQLGDCAIQNSTSMFCRTPKADIPYDHLSGTYSRWPVGFLMDNVESVRNYGYSNLQITVVPDPVFAPFDGVRMHKPGQPFIVEGNHLSHAAFQNEYQVFIGTAHCVVFKLEEERLYCQAPGQQPLATDEAGNVLKGGHPLFVIIIGSLRYELGLVEYETFSLRILLKPLLLILCALFMLCISLGFLIYYVYKRRKLEYDGNYKRIQVKIDVLQNDGRCENKIVNSSVSATVFDVTAQLDSVLWNKQFLVTLIEKVETDYSLPGQDRNLFASLLAAALLRDLSYFTDIVVTLLSYHIQKAVKNRNAHLLFRQNGSIIEKIFLFWFALCMYDDLRSLLSHRFYMLTEAIRRQISKGPTDAVTGNAHYSLNENNLIREPINFSICKFLVVPLNGVDQSPVIVHALSCDTVPQFKVKVLDTIYRNQPFSTRISTTQFDLVCRTLECGIVVLRDNEQTDCKGFRKLKYLSDYGLPNSALLTMEPRSTNSLNRKHSCSDKSSISTSPQSSKSYIFKMILRCSKEMVQRYITDFIESVLLMETNEVPVILKYTFDLIDTIAKQNKISDVKLIRSWKVNVWALRFWFVLITNPHCLLDLEYNSAVSFSMATIGSVLADVMGSCQEKLAKSCSTTELLFAKDMEYHRSHVKAFFRKIKSAKTVTSKQMSETIAAAAKGLTGCINNLAVNSELLSWIRNTGLKLVDSLYGDDSLGHQYLLGQRLSQLLNIPFRDNEHIYATLQ</sequence>
<evidence type="ECO:0000256" key="5">
    <source>
        <dbReference type="ARBA" id="ARBA00022737"/>
    </source>
</evidence>
<dbReference type="Gene3D" id="2.130.10.10">
    <property type="entry name" value="YVTN repeat-like/Quinoprotein amine dehydrogenase"/>
    <property type="match status" value="1"/>
</dbReference>
<dbReference type="SUPFAM" id="SSF81296">
    <property type="entry name" value="E set domains"/>
    <property type="match status" value="3"/>
</dbReference>
<reference evidence="16" key="1">
    <citation type="submission" date="2016-04" db="UniProtKB">
        <authorList>
            <consortium name="WormBaseParasite"/>
        </authorList>
    </citation>
    <scope>IDENTIFICATION</scope>
</reference>
<dbReference type="Pfam" id="PF08337">
    <property type="entry name" value="Plexin_cytopl"/>
    <property type="match status" value="1"/>
</dbReference>
<dbReference type="InterPro" id="IPR014756">
    <property type="entry name" value="Ig_E-set"/>
</dbReference>
<dbReference type="PANTHER" id="PTHR22625:SF44">
    <property type="entry name" value="PLEXIN-B"/>
    <property type="match status" value="1"/>
</dbReference>
<evidence type="ECO:0000313" key="15">
    <source>
        <dbReference type="Proteomes" id="UP000046393"/>
    </source>
</evidence>
<evidence type="ECO:0000256" key="3">
    <source>
        <dbReference type="ARBA" id="ARBA00022692"/>
    </source>
</evidence>